<feature type="compositionally biased region" description="Polar residues" evidence="6">
    <location>
        <begin position="614"/>
        <end position="641"/>
    </location>
</feature>
<feature type="region of interest" description="Disordered" evidence="6">
    <location>
        <begin position="2069"/>
        <end position="2091"/>
    </location>
</feature>
<evidence type="ECO:0000256" key="5">
    <source>
        <dbReference type="PROSITE-ProRule" id="PRU00042"/>
    </source>
</evidence>
<keyword evidence="3 5" id="KW-0863">Zinc-finger</keyword>
<feature type="region of interest" description="Disordered" evidence="6">
    <location>
        <begin position="1790"/>
        <end position="1825"/>
    </location>
</feature>
<feature type="region of interest" description="Disordered" evidence="6">
    <location>
        <begin position="1299"/>
        <end position="1405"/>
    </location>
</feature>
<feature type="domain" description="C2H2-type" evidence="7">
    <location>
        <begin position="1062"/>
        <end position="1086"/>
    </location>
</feature>
<feature type="compositionally biased region" description="Polar residues" evidence="6">
    <location>
        <begin position="1390"/>
        <end position="1402"/>
    </location>
</feature>
<dbReference type="InterPro" id="IPR036236">
    <property type="entry name" value="Znf_C2H2_sf"/>
</dbReference>
<evidence type="ECO:0000256" key="1">
    <source>
        <dbReference type="ARBA" id="ARBA00022723"/>
    </source>
</evidence>
<keyword evidence="9" id="KW-1185">Reference proteome</keyword>
<keyword evidence="2" id="KW-0677">Repeat</keyword>
<gene>
    <name evidence="8" type="primary">znf576.2</name>
</gene>
<dbReference type="SUPFAM" id="SSF57667">
    <property type="entry name" value="beta-beta-alpha zinc fingers"/>
    <property type="match status" value="2"/>
</dbReference>
<feature type="domain" description="C2H2-type" evidence="7">
    <location>
        <begin position="159"/>
        <end position="187"/>
    </location>
</feature>
<keyword evidence="4" id="KW-0862">Zinc</keyword>
<evidence type="ECO:0000256" key="4">
    <source>
        <dbReference type="ARBA" id="ARBA00022833"/>
    </source>
</evidence>
<feature type="compositionally biased region" description="Basic and acidic residues" evidence="6">
    <location>
        <begin position="1302"/>
        <end position="1329"/>
    </location>
</feature>
<evidence type="ECO:0000313" key="8">
    <source>
        <dbReference type="Ensembl" id="ENSDCDP00010007787.1"/>
    </source>
</evidence>
<feature type="region of interest" description="Disordered" evidence="6">
    <location>
        <begin position="841"/>
        <end position="918"/>
    </location>
</feature>
<dbReference type="PROSITE" id="PS00028">
    <property type="entry name" value="ZINC_FINGER_C2H2_1"/>
    <property type="match status" value="7"/>
</dbReference>
<feature type="compositionally biased region" description="Basic and acidic residues" evidence="6">
    <location>
        <begin position="1355"/>
        <end position="1366"/>
    </location>
</feature>
<evidence type="ECO:0000259" key="7">
    <source>
        <dbReference type="PROSITE" id="PS50157"/>
    </source>
</evidence>
<evidence type="ECO:0000256" key="6">
    <source>
        <dbReference type="SAM" id="MobiDB-lite"/>
    </source>
</evidence>
<feature type="domain" description="C2H2-type" evidence="7">
    <location>
        <begin position="224"/>
        <end position="251"/>
    </location>
</feature>
<dbReference type="PANTHER" id="PTHR47272">
    <property type="entry name" value="DDE_TNP_1_7 DOMAIN-CONTAINING PROTEIN"/>
    <property type="match status" value="1"/>
</dbReference>
<reference evidence="8" key="2">
    <citation type="submission" date="2025-08" db="UniProtKB">
        <authorList>
            <consortium name="Ensembl"/>
        </authorList>
    </citation>
    <scope>IDENTIFICATION</scope>
</reference>
<evidence type="ECO:0000256" key="2">
    <source>
        <dbReference type="ARBA" id="ARBA00022737"/>
    </source>
</evidence>
<dbReference type="InterPro" id="IPR013087">
    <property type="entry name" value="Znf_C2H2_type"/>
</dbReference>
<feature type="compositionally biased region" description="Polar residues" evidence="6">
    <location>
        <begin position="841"/>
        <end position="852"/>
    </location>
</feature>
<name>A0AAY4AFV6_9TELE</name>
<dbReference type="Gene3D" id="3.30.160.60">
    <property type="entry name" value="Classic Zinc Finger"/>
    <property type="match status" value="4"/>
</dbReference>
<feature type="region of interest" description="Disordered" evidence="6">
    <location>
        <begin position="778"/>
        <end position="820"/>
    </location>
</feature>
<feature type="compositionally biased region" description="Basic and acidic residues" evidence="6">
    <location>
        <begin position="1262"/>
        <end position="1278"/>
    </location>
</feature>
<feature type="region of interest" description="Disordered" evidence="6">
    <location>
        <begin position="1248"/>
        <end position="1281"/>
    </location>
</feature>
<dbReference type="GeneTree" id="ENSGT00940000166443"/>
<feature type="region of interest" description="Disordered" evidence="6">
    <location>
        <begin position="300"/>
        <end position="327"/>
    </location>
</feature>
<dbReference type="FunFam" id="3.30.160.60:FF:000100">
    <property type="entry name" value="Zinc finger 45-like"/>
    <property type="match status" value="1"/>
</dbReference>
<dbReference type="PANTHER" id="PTHR47272:SF2">
    <property type="entry name" value="PIGGYBAC TRANSPOSABLE ELEMENT-DERIVED PROTEIN 3-LIKE"/>
    <property type="match status" value="1"/>
</dbReference>
<keyword evidence="1" id="KW-0479">Metal-binding</keyword>
<dbReference type="PROSITE" id="PS50157">
    <property type="entry name" value="ZINC_FINGER_C2H2_2"/>
    <property type="match status" value="6"/>
</dbReference>
<feature type="domain" description="C2H2-type" evidence="7">
    <location>
        <begin position="196"/>
        <end position="223"/>
    </location>
</feature>
<feature type="compositionally biased region" description="Basic residues" evidence="6">
    <location>
        <begin position="1033"/>
        <end position="1044"/>
    </location>
</feature>
<reference evidence="8" key="3">
    <citation type="submission" date="2025-09" db="UniProtKB">
        <authorList>
            <consortium name="Ensembl"/>
        </authorList>
    </citation>
    <scope>IDENTIFICATION</scope>
</reference>
<dbReference type="FunFam" id="3.30.160.60:FF:002343">
    <property type="entry name" value="Zinc finger protein 33A"/>
    <property type="match status" value="1"/>
</dbReference>
<evidence type="ECO:0000313" key="9">
    <source>
        <dbReference type="Proteomes" id="UP000694580"/>
    </source>
</evidence>
<accession>A0AAY4AFV6</accession>
<feature type="compositionally biased region" description="Polar residues" evidence="6">
    <location>
        <begin position="689"/>
        <end position="701"/>
    </location>
</feature>
<dbReference type="Proteomes" id="UP000694580">
    <property type="component" value="Chromosome 5"/>
</dbReference>
<feature type="region of interest" description="Disordered" evidence="6">
    <location>
        <begin position="1521"/>
        <end position="1545"/>
    </location>
</feature>
<dbReference type="InterPro" id="IPR029526">
    <property type="entry name" value="PGBD"/>
</dbReference>
<dbReference type="SMART" id="SM00355">
    <property type="entry name" value="ZnF_C2H2"/>
    <property type="match status" value="7"/>
</dbReference>
<dbReference type="GO" id="GO:0008270">
    <property type="term" value="F:zinc ion binding"/>
    <property type="evidence" value="ECO:0007669"/>
    <property type="project" value="UniProtKB-KW"/>
</dbReference>
<evidence type="ECO:0000256" key="3">
    <source>
        <dbReference type="ARBA" id="ARBA00022771"/>
    </source>
</evidence>
<dbReference type="Pfam" id="PF13843">
    <property type="entry name" value="DDE_Tnp_1_7"/>
    <property type="match status" value="1"/>
</dbReference>
<feature type="compositionally biased region" description="Basic residues" evidence="6">
    <location>
        <begin position="781"/>
        <end position="795"/>
    </location>
</feature>
<dbReference type="Pfam" id="PF13912">
    <property type="entry name" value="zf-C2H2_6"/>
    <property type="match status" value="1"/>
</dbReference>
<feature type="compositionally biased region" description="Basic and acidic residues" evidence="6">
    <location>
        <begin position="999"/>
        <end position="1019"/>
    </location>
</feature>
<reference evidence="8 9" key="1">
    <citation type="submission" date="2020-06" db="EMBL/GenBank/DDBJ databases">
        <authorList>
            <consortium name="Wellcome Sanger Institute Data Sharing"/>
        </authorList>
    </citation>
    <scope>NUCLEOTIDE SEQUENCE [LARGE SCALE GENOMIC DNA]</scope>
</reference>
<feature type="compositionally biased region" description="Basic residues" evidence="6">
    <location>
        <begin position="860"/>
        <end position="869"/>
    </location>
</feature>
<feature type="domain" description="C2H2-type" evidence="7">
    <location>
        <begin position="252"/>
        <end position="279"/>
    </location>
</feature>
<feature type="domain" description="C2H2-type" evidence="7">
    <location>
        <begin position="280"/>
        <end position="307"/>
    </location>
</feature>
<dbReference type="Ensembl" id="ENSDCDT00010008174.1">
    <property type="protein sequence ID" value="ENSDCDP00010007787.1"/>
    <property type="gene ID" value="ENSDCDG00010003487.1"/>
</dbReference>
<protein>
    <submittedName>
        <fullName evidence="8">Zinc finger protein 576, tandem duplicate 1</fullName>
    </submittedName>
</protein>
<feature type="region of interest" description="Disordered" evidence="6">
    <location>
        <begin position="612"/>
        <end position="764"/>
    </location>
</feature>
<sequence>MKQRAMEIMNGMTGELVPCQENMTVEENADSNFTEPAPLIETTLNSVAPTLVSLIPSHTEDTVTVPISESETPEDTTALMTMTETERLGQNNSTDPSELPAAVSVVSDRTDKDLQPNLHTSGGDTVRKKIPSKKDRMEPLKLDMTKLSLTPLSSSQLSLQCLECHIIFSDNKSKRRHLKMSHPAEYEQCMLGDSLFACYVCDRHFTCSTDLMAHQRAHTERQPFKCPICEEAFSRSSELTMHKKIHFSSHGYTCTDCGKPCKTLTLLKYHRRTHTGERPYVCKVCSKRFSMPKALQKHLESHKEDDLEDTGSRVTTTVKVQKKRTTGKPERKHACSLCNASFKTVKTQLHHMKRKHSCEDVVLTSVSAVTQQPTVTQAAMCPPTLCLQPSGEPLQRIDTIETEHIKRLIESLGNVKKVNQLFIYGVDQVPLQTGPVTQPIRLEVSPQSLQPVELKIIANEKKMVEIHKTKPQCKPLTSVGGGGHGDTLALSQTPAEETHLLEAQTEEQVGDKPETSQADLETVELELIPVDVDGSVIIEENCLFSSMVATKRVDDLMHTDEMEHVNDQLLDATADAAESSSVNPASLYENPHQRVEAFSDNKAQVKLMDANKSVPETEQPGSAQETVDSLQQVDTTQTEQSFENKEYGRGLEMGELPLDTSREPQGSAHEGGQLSRANTDSHIVEDSPHPQSFETDVQQSEPAAANVPSKCGTEIIRMAERKPEKKAKVKKQPTERLLNRKTGSKASVQQKSQVKDKPTKVSRTKKGHLMVQFGFAEKNGKSSKKHAHGSKSKGKVAKEVVEECSPGQGGNVKKLKKKKVVKCKKSKVLENAKADIDQACKSSDSVQINAQVEDQGPQVKSRKRKMKRHGGPDSTVTDEPEARPEMKSPSVTKKKKQQEKNPSPRKKTPEMRPKNKPHLMLKADDPVSAISDPINQQALLLLKGHKQPQLKVHKLDAPNTTKQLESVPSSPIHMKGHYNHETVILLKPTKGLKLKSRKKLGEKNSRKKAAEKTMKKAAQEKSPSLASSASVKTKPKPVRRRKSAPRNDMEIALSSPYSSRVIGCHDCGKSFSEVSALQEHMAAAHTLGCSQVIFSEDHVLVSKSNEMGTSVLPNVFGTQVTGGDWDIEIEMGEIGDKVEQRVSFPALNPSPSLPLSSAFEGECNEDGKYKSAACNELEPTAYPQRQNPASQEFTAFSQTPPASSAQSGQITDSDIKREMLLSVPTLEHAVMTAQMDLPETGKKLEMRDETVGLDSSVSTVEVLDRQKPNEHSQGDDLHSGSQNEISDLVHLVTNGKSATDLKASEEDPNPDAKKLEDAELQRKEEDKRGVARGRKRAGGRSRRGISKKRATGKGKTKETEPEKDECQIVYQLYPVMNDSEDREEDRSKLQPGNNHSHTNTNDLPKEQEEEVLELDLGNTTVVKVVKTEYEEIAEESGGQDRSEGSTSCILLERVLTSKESCERQSEESLPEMMTSQNQGFPVRGILVRQSSACEQQRGVQMFVVKEEDPLILNEPQSVTCQSHHEARDGQSSTAFGPDVPVHEGIGVRSKRLRNETSPVSSAGYQSREKQFIFFPVKEEEKELLLDPPERAETSVPSGSVPDGFVEIMAGSTRLGIHSSIYASTEEGEVVTKKQDTQALLQFLSQSSDTEHYDIFDSYPEAEVLVMSSFNGDQNCRNKPVCRQTISPYQNGSEVMSLGTYPKKPIDYFTQYFDWETWEIIASSTSKMSKLSTPVTAKEVAQFVGIHIAMGTLKFPCAELYWKDYTRVPLIADAMSASRVSELTQNLKLSSGQDASAGNVDEDRRPSKVTSSSTGDEENLETACTPTLRADPLSRVRVFIDKVRHGCQRLKQGGSHGIDQFPLPLRQHTNSPSHTLHHTAMISTCGLIVDFSLSLDDSEREDIVEKMVSSSGVHRNDGMVFLCKPELSTPSMLEHLLEAGVQSAGKVGGAKGQIGDEFISSDGKLKLFRCHHGFILSVAGKARPHSVSLVSGFDRALRATQFSMDLRGVYATPCLSPSPASWPLSVLWHLTDLSLVNSWLQYRNDQNYEQQPLSLMSFRLEVSKTLIQGSGSDAQESMPPHPPTPQWPKTAGTPGPAPVLEAPVPEAAVRYDGLGHWPEQLGEGEGGRCQFGGCERTSRVRCLKCCVFLCISRNHNCFLKFHNQGSS</sequence>
<feature type="region of interest" description="Disordered" evidence="6">
    <location>
        <begin position="994"/>
        <end position="1051"/>
    </location>
</feature>
<dbReference type="Pfam" id="PF00096">
    <property type="entry name" value="zf-C2H2"/>
    <property type="match status" value="3"/>
</dbReference>
<proteinExistence type="predicted"/>
<feature type="compositionally biased region" description="Basic residues" evidence="6">
    <location>
        <begin position="1330"/>
        <end position="1354"/>
    </location>
</feature>
<organism evidence="8 9">
    <name type="scientific">Denticeps clupeoides</name>
    <name type="common">denticle herring</name>
    <dbReference type="NCBI Taxonomy" id="299321"/>
    <lineage>
        <taxon>Eukaryota</taxon>
        <taxon>Metazoa</taxon>
        <taxon>Chordata</taxon>
        <taxon>Craniata</taxon>
        <taxon>Vertebrata</taxon>
        <taxon>Euteleostomi</taxon>
        <taxon>Actinopterygii</taxon>
        <taxon>Neopterygii</taxon>
        <taxon>Teleostei</taxon>
        <taxon>Clupei</taxon>
        <taxon>Clupeiformes</taxon>
        <taxon>Denticipitoidei</taxon>
        <taxon>Denticipitidae</taxon>
        <taxon>Denticeps</taxon>
    </lineage>
</organism>